<evidence type="ECO:0000256" key="3">
    <source>
        <dbReference type="ARBA" id="ARBA00022692"/>
    </source>
</evidence>
<gene>
    <name evidence="7" type="ORF">ASEP1449_LOCUS5896</name>
</gene>
<dbReference type="InterPro" id="IPR007248">
    <property type="entry name" value="Mpv17_PMP22"/>
</dbReference>
<dbReference type="EMBL" id="HBHQ01008768">
    <property type="protein sequence ID" value="CAD9814071.1"/>
    <property type="molecule type" value="Transcribed_RNA"/>
</dbReference>
<dbReference type="GO" id="GO:0016020">
    <property type="term" value="C:membrane"/>
    <property type="evidence" value="ECO:0007669"/>
    <property type="project" value="UniProtKB-SubCell"/>
</dbReference>
<evidence type="ECO:0000256" key="2">
    <source>
        <dbReference type="ARBA" id="ARBA00006824"/>
    </source>
</evidence>
<dbReference type="PANTHER" id="PTHR11266">
    <property type="entry name" value="PEROXISOMAL MEMBRANE PROTEIN 2, PXMP2 MPV17"/>
    <property type="match status" value="1"/>
</dbReference>
<keyword evidence="3" id="KW-0812">Transmembrane</keyword>
<accession>A0A7S2UAX4</accession>
<evidence type="ECO:0000256" key="5">
    <source>
        <dbReference type="ARBA" id="ARBA00023136"/>
    </source>
</evidence>
<protein>
    <recommendedName>
        <fullName evidence="8">Peroxisomal membrane protein MPV17</fullName>
    </recommendedName>
</protein>
<name>A0A7S2UAX4_9STRA</name>
<proteinExistence type="inferred from homology"/>
<comment type="similarity">
    <text evidence="2 6">Belongs to the peroxisomal membrane protein PXMP2/4 family.</text>
</comment>
<dbReference type="AlphaFoldDB" id="A0A7S2UAX4"/>
<comment type="subcellular location">
    <subcellularLocation>
        <location evidence="1">Membrane</location>
        <topology evidence="1">Multi-pass membrane protein</topology>
    </subcellularLocation>
</comment>
<reference evidence="7" key="1">
    <citation type="submission" date="2021-01" db="EMBL/GenBank/DDBJ databases">
        <authorList>
            <person name="Corre E."/>
            <person name="Pelletier E."/>
            <person name="Niang G."/>
            <person name="Scheremetjew M."/>
            <person name="Finn R."/>
            <person name="Kale V."/>
            <person name="Holt S."/>
            <person name="Cochrane G."/>
            <person name="Meng A."/>
            <person name="Brown T."/>
            <person name="Cohen L."/>
        </authorList>
    </citation>
    <scope>NUCLEOTIDE SEQUENCE</scope>
    <source>
        <strain evidence="7">CCMP2084</strain>
    </source>
</reference>
<keyword evidence="5" id="KW-0472">Membrane</keyword>
<evidence type="ECO:0000313" key="7">
    <source>
        <dbReference type="EMBL" id="CAD9814071.1"/>
    </source>
</evidence>
<evidence type="ECO:0000256" key="4">
    <source>
        <dbReference type="ARBA" id="ARBA00022989"/>
    </source>
</evidence>
<dbReference type="PANTHER" id="PTHR11266:SF121">
    <property type="entry name" value="OS09G0315000 PROTEIN"/>
    <property type="match status" value="1"/>
</dbReference>
<keyword evidence="4" id="KW-1133">Transmembrane helix</keyword>
<organism evidence="7">
    <name type="scientific">Attheya septentrionalis</name>
    <dbReference type="NCBI Taxonomy" id="420275"/>
    <lineage>
        <taxon>Eukaryota</taxon>
        <taxon>Sar</taxon>
        <taxon>Stramenopiles</taxon>
        <taxon>Ochrophyta</taxon>
        <taxon>Bacillariophyta</taxon>
        <taxon>Coscinodiscophyceae</taxon>
        <taxon>Chaetocerotophycidae</taxon>
        <taxon>Chaetocerotales</taxon>
        <taxon>Attheyaceae</taxon>
        <taxon>Attheya</taxon>
    </lineage>
</organism>
<dbReference type="Pfam" id="PF04117">
    <property type="entry name" value="Mpv17_PMP22"/>
    <property type="match status" value="1"/>
</dbReference>
<sequence length="181" mass="20644">MSVFSGIGDFIAQKMGPSKNSEPFDWRRCRRFAMKGIGCGIIWSYWFWIAEIWSESMTLWIVDSVKILKAGNQSAHAVVKTISSILLEQCIACPIIFGLWDIPVISLMNGTPMREIPKRIQGKLWMLLLAYAKLWTPFNVVIYNVPLKCRIFVMSFGDLIWESILSSSATEDGNRVNKMDN</sequence>
<evidence type="ECO:0008006" key="8">
    <source>
        <dbReference type="Google" id="ProtNLM"/>
    </source>
</evidence>
<evidence type="ECO:0000256" key="6">
    <source>
        <dbReference type="RuleBase" id="RU363053"/>
    </source>
</evidence>
<evidence type="ECO:0000256" key="1">
    <source>
        <dbReference type="ARBA" id="ARBA00004141"/>
    </source>
</evidence>
<dbReference type="GO" id="GO:0005737">
    <property type="term" value="C:cytoplasm"/>
    <property type="evidence" value="ECO:0007669"/>
    <property type="project" value="TreeGrafter"/>
</dbReference>